<comment type="caution">
    <text evidence="1">The sequence shown here is derived from an EMBL/GenBank/DDBJ whole genome shotgun (WGS) entry which is preliminary data.</text>
</comment>
<gene>
    <name evidence="1" type="ORF">Tco_0941816</name>
</gene>
<evidence type="ECO:0000313" key="1">
    <source>
        <dbReference type="EMBL" id="GJT41951.1"/>
    </source>
</evidence>
<dbReference type="EMBL" id="BQNB010015603">
    <property type="protein sequence ID" value="GJT41951.1"/>
    <property type="molecule type" value="Genomic_DNA"/>
</dbReference>
<organism evidence="1 2">
    <name type="scientific">Tanacetum coccineum</name>
    <dbReference type="NCBI Taxonomy" id="301880"/>
    <lineage>
        <taxon>Eukaryota</taxon>
        <taxon>Viridiplantae</taxon>
        <taxon>Streptophyta</taxon>
        <taxon>Embryophyta</taxon>
        <taxon>Tracheophyta</taxon>
        <taxon>Spermatophyta</taxon>
        <taxon>Magnoliopsida</taxon>
        <taxon>eudicotyledons</taxon>
        <taxon>Gunneridae</taxon>
        <taxon>Pentapetalae</taxon>
        <taxon>asterids</taxon>
        <taxon>campanulids</taxon>
        <taxon>Asterales</taxon>
        <taxon>Asteraceae</taxon>
        <taxon>Asteroideae</taxon>
        <taxon>Anthemideae</taxon>
        <taxon>Anthemidinae</taxon>
        <taxon>Tanacetum</taxon>
    </lineage>
</organism>
<protein>
    <recommendedName>
        <fullName evidence="3">Reverse transcriptase Ty1/copia-type domain-containing protein</fullName>
    </recommendedName>
</protein>
<sequence>MSMMGELKFFLRTTSFHHSPAAIFISQSQYAIELLKKHGLDADLQGTPTDQTTYRRMIGGLMYLTASRQTLHLLLLYVLVKQSRPTSNTSKEVESRKFRVSKKQDCTAMSTAEAEYVSLSAMVVLKVDLLPHPNNGSKKHSYAYVEGRTDQSIAQRVEDLQLSLKTSTSYSRHPVLFASKANVCKKCVTKHCDNSLHHPTSSTPTTNLTKIIISHYMTIFPEISRRARDIYHNLQDDDIMKNIFNSGRNKDKVGMQIRAWIITDEMKQN</sequence>
<dbReference type="Proteomes" id="UP001151760">
    <property type="component" value="Unassembled WGS sequence"/>
</dbReference>
<reference evidence="1" key="2">
    <citation type="submission" date="2022-01" db="EMBL/GenBank/DDBJ databases">
        <authorList>
            <person name="Yamashiro T."/>
            <person name="Shiraishi A."/>
            <person name="Satake H."/>
            <person name="Nakayama K."/>
        </authorList>
    </citation>
    <scope>NUCLEOTIDE SEQUENCE</scope>
</reference>
<accession>A0ABQ5DRY8</accession>
<reference evidence="1" key="1">
    <citation type="journal article" date="2022" name="Int. J. Mol. Sci.">
        <title>Draft Genome of Tanacetum Coccineum: Genomic Comparison of Closely Related Tanacetum-Family Plants.</title>
        <authorList>
            <person name="Yamashiro T."/>
            <person name="Shiraishi A."/>
            <person name="Nakayama K."/>
            <person name="Satake H."/>
        </authorList>
    </citation>
    <scope>NUCLEOTIDE SEQUENCE</scope>
</reference>
<proteinExistence type="predicted"/>
<name>A0ABQ5DRY8_9ASTR</name>
<evidence type="ECO:0008006" key="3">
    <source>
        <dbReference type="Google" id="ProtNLM"/>
    </source>
</evidence>
<keyword evidence="2" id="KW-1185">Reference proteome</keyword>
<evidence type="ECO:0000313" key="2">
    <source>
        <dbReference type="Proteomes" id="UP001151760"/>
    </source>
</evidence>